<sequence>MDKNRETVGPYAKLGTKFTHNISLKDENNQGSFLERFALSEIGSSKSDKDMITNRLLTRSVPLTQKESKQSNKQRKKILNKKKRLIKRLKPLSATEKRESGIYNIPKDCQKYDLFLPLNELWKQYISDLCQGQIPSRILQKLLRADFSWIYFNK</sequence>
<comment type="caution">
    <text evidence="1">The sequence shown here is derived from an EMBL/GenBank/DDBJ whole genome shotgun (WGS) entry which is preliminary data.</text>
</comment>
<gene>
    <name evidence="1" type="primary">POP4_1</name>
    <name evidence="1" type="ORF">DSO57_1013249</name>
</gene>
<evidence type="ECO:0000313" key="2">
    <source>
        <dbReference type="Proteomes" id="UP001165960"/>
    </source>
</evidence>
<reference evidence="1" key="1">
    <citation type="submission" date="2022-04" db="EMBL/GenBank/DDBJ databases">
        <title>Genome of the entomopathogenic fungus Entomophthora muscae.</title>
        <authorList>
            <person name="Elya C."/>
            <person name="Lovett B.R."/>
            <person name="Lee E."/>
            <person name="Macias A.M."/>
            <person name="Hajek A.E."/>
            <person name="De Bivort B.L."/>
            <person name="Kasson M.T."/>
            <person name="De Fine Licht H.H."/>
            <person name="Stajich J.E."/>
        </authorList>
    </citation>
    <scope>NUCLEOTIDE SEQUENCE</scope>
    <source>
        <strain evidence="1">Berkeley</strain>
    </source>
</reference>
<dbReference type="EMBL" id="QTSX02005019">
    <property type="protein sequence ID" value="KAJ9062193.1"/>
    <property type="molecule type" value="Genomic_DNA"/>
</dbReference>
<proteinExistence type="predicted"/>
<dbReference type="Proteomes" id="UP001165960">
    <property type="component" value="Unassembled WGS sequence"/>
</dbReference>
<keyword evidence="1" id="KW-0378">Hydrolase</keyword>
<protein>
    <submittedName>
        <fullName evidence="1">RNase P/RNase MRP complex subunit</fullName>
        <ecNumber evidence="1">3.1.26.5</ecNumber>
    </submittedName>
</protein>
<keyword evidence="2" id="KW-1185">Reference proteome</keyword>
<name>A0ACC2SII1_9FUNG</name>
<accession>A0ACC2SII1</accession>
<evidence type="ECO:0000313" key="1">
    <source>
        <dbReference type="EMBL" id="KAJ9062193.1"/>
    </source>
</evidence>
<dbReference type="EC" id="3.1.26.5" evidence="1"/>
<organism evidence="1 2">
    <name type="scientific">Entomophthora muscae</name>
    <dbReference type="NCBI Taxonomy" id="34485"/>
    <lineage>
        <taxon>Eukaryota</taxon>
        <taxon>Fungi</taxon>
        <taxon>Fungi incertae sedis</taxon>
        <taxon>Zoopagomycota</taxon>
        <taxon>Entomophthoromycotina</taxon>
        <taxon>Entomophthoromycetes</taxon>
        <taxon>Entomophthorales</taxon>
        <taxon>Entomophthoraceae</taxon>
        <taxon>Entomophthora</taxon>
    </lineage>
</organism>